<evidence type="ECO:0008006" key="3">
    <source>
        <dbReference type="Google" id="ProtNLM"/>
    </source>
</evidence>
<evidence type="ECO:0000313" key="2">
    <source>
        <dbReference type="Proteomes" id="UP000184301"/>
    </source>
</evidence>
<sequence>MNKRQTPVFNIGSSSMLVIFIVLCLVTFATLSLASAKNDHDYSQRIADRRTAYYNACNTAETMLDTIDAELDDIYTNRHDDDDYFTSVKYALPALEMDNVTVSMNFTLEEPVVNLRIPVDDTQELDVTLTLSAPEATGDGYYRITQWQTVNTAEWSGDNSLHLMDINGTDSK</sequence>
<evidence type="ECO:0000313" key="1">
    <source>
        <dbReference type="EMBL" id="SHK45034.1"/>
    </source>
</evidence>
<protein>
    <recommendedName>
        <fullName evidence="3">PilX N-terminal</fullName>
    </recommendedName>
</protein>
<accession>A0A1M6SJT6</accession>
<dbReference type="EMBL" id="FQZY01000050">
    <property type="protein sequence ID" value="SHK45034.1"/>
    <property type="molecule type" value="Genomic_DNA"/>
</dbReference>
<reference evidence="1 2" key="1">
    <citation type="submission" date="2016-11" db="EMBL/GenBank/DDBJ databases">
        <authorList>
            <person name="Jaros S."/>
            <person name="Januszkiewicz K."/>
            <person name="Wedrychowicz H."/>
        </authorList>
    </citation>
    <scope>NUCLEOTIDE SEQUENCE [LARGE SCALE GENOMIC DNA]</scope>
    <source>
        <strain evidence="1 2">DSM 15480</strain>
    </source>
</reference>
<gene>
    <name evidence="1" type="ORF">SAMN02745243_02965</name>
</gene>
<name>A0A1M6SJT6_9FIRM</name>
<proteinExistence type="predicted"/>
<dbReference type="RefSeq" id="WP_073111844.1">
    <property type="nucleotide sequence ID" value="NZ_FQZY01000050.1"/>
</dbReference>
<dbReference type="OrthoDB" id="2047533at2"/>
<dbReference type="STRING" id="1121950.SAMN02745243_02965"/>
<dbReference type="Proteomes" id="UP000184301">
    <property type="component" value="Unassembled WGS sequence"/>
</dbReference>
<keyword evidence="2" id="KW-1185">Reference proteome</keyword>
<dbReference type="AlphaFoldDB" id="A0A1M6SJT6"/>
<organism evidence="1 2">
    <name type="scientific">Hespellia stercorisuis DSM 15480</name>
    <dbReference type="NCBI Taxonomy" id="1121950"/>
    <lineage>
        <taxon>Bacteria</taxon>
        <taxon>Bacillati</taxon>
        <taxon>Bacillota</taxon>
        <taxon>Clostridia</taxon>
        <taxon>Lachnospirales</taxon>
        <taxon>Lachnospiraceae</taxon>
        <taxon>Hespellia</taxon>
    </lineage>
</organism>